<comment type="caution">
    <text evidence="3">The sequence shown here is derived from an EMBL/GenBank/DDBJ whole genome shotgun (WGS) entry which is preliminary data.</text>
</comment>
<dbReference type="Pfam" id="PF04389">
    <property type="entry name" value="Peptidase_M28"/>
    <property type="match status" value="1"/>
</dbReference>
<reference evidence="3 4" key="1">
    <citation type="submission" date="2020-08" db="EMBL/GenBank/DDBJ databases">
        <title>Genomic Encyclopedia of Type Strains, Phase IV (KMG-IV): sequencing the most valuable type-strain genomes for metagenomic binning, comparative biology and taxonomic classification.</title>
        <authorList>
            <person name="Goeker M."/>
        </authorList>
    </citation>
    <scope>NUCLEOTIDE SEQUENCE [LARGE SCALE GENOMIC DNA]</scope>
    <source>
        <strain evidence="3 4">DSM 29007</strain>
    </source>
</reference>
<gene>
    <name evidence="3" type="ORF">HNQ61_003424</name>
</gene>
<feature type="signal peptide" evidence="1">
    <location>
        <begin position="1"/>
        <end position="23"/>
    </location>
</feature>
<dbReference type="InterPro" id="IPR045175">
    <property type="entry name" value="M28_fam"/>
</dbReference>
<dbReference type="GO" id="GO:0008235">
    <property type="term" value="F:metalloexopeptidase activity"/>
    <property type="evidence" value="ECO:0007669"/>
    <property type="project" value="InterPro"/>
</dbReference>
<keyword evidence="1" id="KW-0732">Signal</keyword>
<name>A0A841H116_9BACT</name>
<sequence length="501" mass="52666">MRIRSRHLLPLALLSAASLHAQADVRRAAEGIREPSLRARVEWLAGDAMRGRATPGAELEAAADSIAAIFRRAGLRAAGDSGSYIQRFAFYATCVPASERRFAMQADGRRTEWRYGADYFSFAASTAVEGEAVYVGPALPQPQPLSEGARGRIAVFHLAGSPVDGFPVMSGAVLSAVRAGATGLLFVLDPAMDADSIAWFAQQVEATNPLVSIPVSVIRADAADSIFRAAGLDDGALRARSSTTPLPLPGVQLSMAAPARTVSVAAQNVVAVLPGSDPARRDEYVVLTAHFARAGVGRADARGDSIYNGADDSASGTAALLAAAEAFGRLRMAPARSIVFLAVSGEERNLRGSAHWAAHPTVAGGRVVANINLDMRGRNAPGTLTVLGQEYSSLGETVARANAAHPELGFQLPSDVDDALHGFARGDHASFVRAGVPALFLTALDRPDDHHVTDDPMRLNTEKLTRVARLLFYTVHAAASEPALIGWYAGGQARALEAATR</sequence>
<dbReference type="AlphaFoldDB" id="A0A841H116"/>
<feature type="domain" description="Peptidase M28" evidence="2">
    <location>
        <begin position="268"/>
        <end position="474"/>
    </location>
</feature>
<proteinExistence type="predicted"/>
<dbReference type="PANTHER" id="PTHR12147">
    <property type="entry name" value="METALLOPEPTIDASE M28 FAMILY MEMBER"/>
    <property type="match status" value="1"/>
</dbReference>
<organism evidence="3 4">
    <name type="scientific">Longimicrobium terrae</name>
    <dbReference type="NCBI Taxonomy" id="1639882"/>
    <lineage>
        <taxon>Bacteria</taxon>
        <taxon>Pseudomonadati</taxon>
        <taxon>Gemmatimonadota</taxon>
        <taxon>Longimicrobiia</taxon>
        <taxon>Longimicrobiales</taxon>
        <taxon>Longimicrobiaceae</taxon>
        <taxon>Longimicrobium</taxon>
    </lineage>
</organism>
<evidence type="ECO:0000256" key="1">
    <source>
        <dbReference type="SAM" id="SignalP"/>
    </source>
</evidence>
<dbReference type="SUPFAM" id="SSF53187">
    <property type="entry name" value="Zn-dependent exopeptidases"/>
    <property type="match status" value="1"/>
</dbReference>
<evidence type="ECO:0000259" key="2">
    <source>
        <dbReference type="Pfam" id="PF04389"/>
    </source>
</evidence>
<dbReference type="InterPro" id="IPR007484">
    <property type="entry name" value="Peptidase_M28"/>
</dbReference>
<dbReference type="InterPro" id="IPR046450">
    <property type="entry name" value="PA_dom_sf"/>
</dbReference>
<dbReference type="Proteomes" id="UP000582837">
    <property type="component" value="Unassembled WGS sequence"/>
</dbReference>
<accession>A0A841H116</accession>
<evidence type="ECO:0000313" key="4">
    <source>
        <dbReference type="Proteomes" id="UP000582837"/>
    </source>
</evidence>
<protein>
    <recommendedName>
        <fullName evidence="2">Peptidase M28 domain-containing protein</fullName>
    </recommendedName>
</protein>
<dbReference type="EMBL" id="JACHIA010000010">
    <property type="protein sequence ID" value="MBB6071785.1"/>
    <property type="molecule type" value="Genomic_DNA"/>
</dbReference>
<dbReference type="RefSeq" id="WP_170032561.1">
    <property type="nucleotide sequence ID" value="NZ_JABDTL010000001.1"/>
</dbReference>
<evidence type="ECO:0000313" key="3">
    <source>
        <dbReference type="EMBL" id="MBB6071785.1"/>
    </source>
</evidence>
<dbReference type="GO" id="GO:0006508">
    <property type="term" value="P:proteolysis"/>
    <property type="evidence" value="ECO:0007669"/>
    <property type="project" value="InterPro"/>
</dbReference>
<dbReference type="SUPFAM" id="SSF52025">
    <property type="entry name" value="PA domain"/>
    <property type="match status" value="1"/>
</dbReference>
<dbReference type="Gene3D" id="3.40.630.10">
    <property type="entry name" value="Zn peptidases"/>
    <property type="match status" value="1"/>
</dbReference>
<dbReference type="PANTHER" id="PTHR12147:SF26">
    <property type="entry name" value="PEPTIDASE M28 DOMAIN-CONTAINING PROTEIN"/>
    <property type="match status" value="1"/>
</dbReference>
<feature type="chain" id="PRO_5032282280" description="Peptidase M28 domain-containing protein" evidence="1">
    <location>
        <begin position="24"/>
        <end position="501"/>
    </location>
</feature>
<keyword evidence="4" id="KW-1185">Reference proteome</keyword>